<protein>
    <submittedName>
        <fullName evidence="2">T9SS type A sorting domain-containing protein</fullName>
    </submittedName>
</protein>
<reference evidence="2 3" key="1">
    <citation type="submission" date="2021-07" db="EMBL/GenBank/DDBJ databases">
        <title>Mesonia aestuariivivens sp. nov., isolated from a tidal flat.</title>
        <authorList>
            <person name="Kim Y.-O."/>
            <person name="Yoon J.-H."/>
        </authorList>
    </citation>
    <scope>NUCLEOTIDE SEQUENCE [LARGE SCALE GENOMIC DNA]</scope>
    <source>
        <strain evidence="2 3">JHPTF-M18</strain>
    </source>
</reference>
<evidence type="ECO:0000313" key="2">
    <source>
        <dbReference type="EMBL" id="MBW2962081.1"/>
    </source>
</evidence>
<keyword evidence="1" id="KW-0732">Signal</keyword>
<keyword evidence="3" id="KW-1185">Reference proteome</keyword>
<dbReference type="RefSeq" id="WP_219040368.1">
    <property type="nucleotide sequence ID" value="NZ_JAHWDF010000009.1"/>
</dbReference>
<sequence>MQKTIKTIVFTLLLIVSYNANAAKNFEVAVAKNQILMVELNDAQAGDMLTLLDAEGKVLFKEMNLTSDFQKQLSLEMVPDGKYFLHLEDENSIYAREIVKRKQTITVNEASKIIFKPTFKEENNQLKVAFTNPNEEIMHLYVYDEKGNIVTSLKNNDLVIKKTFDFSKVPAGNYMLAVVSSERSFYKSIRTK</sequence>
<gene>
    <name evidence="2" type="ORF">KW502_09740</name>
</gene>
<evidence type="ECO:0000256" key="1">
    <source>
        <dbReference type="SAM" id="SignalP"/>
    </source>
</evidence>
<comment type="caution">
    <text evidence="2">The sequence shown here is derived from an EMBL/GenBank/DDBJ whole genome shotgun (WGS) entry which is preliminary data.</text>
</comment>
<dbReference type="Proteomes" id="UP000719267">
    <property type="component" value="Unassembled WGS sequence"/>
</dbReference>
<organism evidence="2 3">
    <name type="scientific">Mesonia aestuariivivens</name>
    <dbReference type="NCBI Taxonomy" id="2796128"/>
    <lineage>
        <taxon>Bacteria</taxon>
        <taxon>Pseudomonadati</taxon>
        <taxon>Bacteroidota</taxon>
        <taxon>Flavobacteriia</taxon>
        <taxon>Flavobacteriales</taxon>
        <taxon>Flavobacteriaceae</taxon>
        <taxon>Mesonia</taxon>
    </lineage>
</organism>
<dbReference type="EMBL" id="JAHWDF010000009">
    <property type="protein sequence ID" value="MBW2962081.1"/>
    <property type="molecule type" value="Genomic_DNA"/>
</dbReference>
<name>A0ABS6W3L1_9FLAO</name>
<evidence type="ECO:0000313" key="3">
    <source>
        <dbReference type="Proteomes" id="UP000719267"/>
    </source>
</evidence>
<feature type="signal peptide" evidence="1">
    <location>
        <begin position="1"/>
        <end position="22"/>
    </location>
</feature>
<proteinExistence type="predicted"/>
<accession>A0ABS6W3L1</accession>
<feature type="chain" id="PRO_5046268404" evidence="1">
    <location>
        <begin position="23"/>
        <end position="192"/>
    </location>
</feature>